<sequence>MTVTEKVAYIRGLAEGLELDENKKEVKVINAIIDLLEDLSESITDTEDVVTDVEGQLDEVDEDLGNLERFVYGDNESEADDGCGCSCDDGDEDDYYEVTCPNCHETICLSQDIVEDGQMECPNCGEVLEFDLEDDDENSDEDDSAEEDKD</sequence>
<gene>
    <name evidence="3" type="ORF">GJQ69_06250</name>
    <name evidence="4" type="ORF">GKP14_07285</name>
</gene>
<reference evidence="4" key="3">
    <citation type="journal article" date="2022" name="Int. J. Syst. Evol. Microbiol.">
        <title>Caproicibacterium lactatifermentans sp. nov., isolated from pit clay used for the production of Chinese strong aroma-type liquor.</title>
        <authorList>
            <person name="Wang H."/>
            <person name="Gu Y."/>
            <person name="Zhao D."/>
            <person name="Qiao Z."/>
            <person name="Zheng J."/>
            <person name="Gao J."/>
            <person name="Ren C."/>
            <person name="Xu Y."/>
        </authorList>
    </citation>
    <scope>NUCLEOTIDE SEQUENCE</scope>
    <source>
        <strain evidence="4">JNU-WLY1368</strain>
    </source>
</reference>
<dbReference type="EMBL" id="CP046161">
    <property type="protein sequence ID" value="QKO30817.1"/>
    <property type="molecule type" value="Genomic_DNA"/>
</dbReference>
<reference evidence="4" key="2">
    <citation type="journal article" date="2021" name="Appl. Environ. Microbiol.">
        <title>Adaptability of a Caproate-Producing Bacterium Contributes to Its Dominance in an Anaerobic Fermentation System.</title>
        <authorList>
            <person name="Wang H."/>
            <person name="Gu Y."/>
            <person name="Zhou W."/>
            <person name="Zhao D."/>
            <person name="Qiao Z."/>
            <person name="Zheng J."/>
            <person name="Gao J."/>
            <person name="Chen X."/>
            <person name="Ren C."/>
            <person name="Xu Y."/>
        </authorList>
    </citation>
    <scope>NUCLEOTIDE SEQUENCE</scope>
    <source>
        <strain evidence="4">JNU-WLY1368</strain>
    </source>
</reference>
<feature type="domain" description="TFIIB-type" evidence="2">
    <location>
        <begin position="96"/>
        <end position="129"/>
    </location>
</feature>
<dbReference type="Proteomes" id="UP000509623">
    <property type="component" value="Chromosome"/>
</dbReference>
<evidence type="ECO:0000256" key="1">
    <source>
        <dbReference type="SAM" id="MobiDB-lite"/>
    </source>
</evidence>
<proteinExistence type="predicted"/>
<dbReference type="InterPro" id="IPR013137">
    <property type="entry name" value="Znf_TFIIB"/>
</dbReference>
<evidence type="ECO:0000259" key="2">
    <source>
        <dbReference type="PROSITE" id="PS51134"/>
    </source>
</evidence>
<evidence type="ECO:0000313" key="3">
    <source>
        <dbReference type="EMBL" id="QKN24115.1"/>
    </source>
</evidence>
<keyword evidence="6" id="KW-1185">Reference proteome</keyword>
<organism evidence="3 5">
    <name type="scientific">Caproicibacterium lactatifermentans</name>
    <dbReference type="NCBI Taxonomy" id="2666138"/>
    <lineage>
        <taxon>Bacteria</taxon>
        <taxon>Bacillati</taxon>
        <taxon>Bacillota</taxon>
        <taxon>Clostridia</taxon>
        <taxon>Eubacteriales</taxon>
        <taxon>Oscillospiraceae</taxon>
        <taxon>Caproicibacterium</taxon>
    </lineage>
</organism>
<dbReference type="KEGG" id="clf:GJQ69_06250"/>
<protein>
    <recommendedName>
        <fullName evidence="2">TFIIB-type domain-containing protein</fullName>
    </recommendedName>
</protein>
<evidence type="ECO:0000313" key="4">
    <source>
        <dbReference type="EMBL" id="QKO30817.1"/>
    </source>
</evidence>
<dbReference type="EMBL" id="CP046051">
    <property type="protein sequence ID" value="QKN24115.1"/>
    <property type="molecule type" value="Genomic_DNA"/>
</dbReference>
<dbReference type="NCBIfam" id="NF045650">
    <property type="entry name" value="CD1247_Nterm"/>
    <property type="match status" value="1"/>
</dbReference>
<dbReference type="AlphaFoldDB" id="A0A859DRN0"/>
<dbReference type="RefSeq" id="WP_086035557.1">
    <property type="nucleotide sequence ID" value="NZ_CP046051.1"/>
</dbReference>
<accession>A0A859DRN0</accession>
<feature type="region of interest" description="Disordered" evidence="1">
    <location>
        <begin position="131"/>
        <end position="150"/>
    </location>
</feature>
<name>A0A859DRN0_9FIRM</name>
<evidence type="ECO:0000313" key="6">
    <source>
        <dbReference type="Proteomes" id="UP000509623"/>
    </source>
</evidence>
<reference evidence="5 6" key="1">
    <citation type="submission" date="2019-11" db="EMBL/GenBank/DDBJ databases">
        <authorList>
            <person name="Ren C."/>
            <person name="Wang H."/>
            <person name="Xu Y."/>
        </authorList>
    </citation>
    <scope>NUCLEOTIDE SEQUENCE [LARGE SCALE GENOMIC DNA]</scope>
    <source>
        <strain evidence="6">JNU-WLY1368</strain>
        <strain evidence="3 5">LBM 19010</strain>
    </source>
</reference>
<dbReference type="PROSITE" id="PS51134">
    <property type="entry name" value="ZF_TFIIB"/>
    <property type="match status" value="1"/>
</dbReference>
<dbReference type="InterPro" id="IPR054688">
    <property type="entry name" value="CD1247_N"/>
</dbReference>
<evidence type="ECO:0000313" key="5">
    <source>
        <dbReference type="Proteomes" id="UP000501316"/>
    </source>
</evidence>
<dbReference type="Proteomes" id="UP000501316">
    <property type="component" value="Chromosome"/>
</dbReference>